<dbReference type="AlphaFoldDB" id="A0ABC9BXQ6"/>
<reference evidence="3" key="1">
    <citation type="submission" date="2024-06" db="EMBL/GenBank/DDBJ databases">
        <authorList>
            <person name="Ryan C."/>
        </authorList>
    </citation>
    <scope>NUCLEOTIDE SEQUENCE [LARGE SCALE GENOMIC DNA]</scope>
</reference>
<dbReference type="InterPro" id="IPR036047">
    <property type="entry name" value="F-box-like_dom_sf"/>
</dbReference>
<gene>
    <name evidence="2" type="ORF">URODEC1_LOCUS68121</name>
</gene>
<evidence type="ECO:0000313" key="2">
    <source>
        <dbReference type="EMBL" id="CAL5006627.1"/>
    </source>
</evidence>
<reference evidence="2 3" key="2">
    <citation type="submission" date="2024-10" db="EMBL/GenBank/DDBJ databases">
        <authorList>
            <person name="Ryan C."/>
        </authorList>
    </citation>
    <scope>NUCLEOTIDE SEQUENCE [LARGE SCALE GENOMIC DNA]</scope>
</reference>
<dbReference type="SUPFAM" id="SSF81383">
    <property type="entry name" value="F-box domain"/>
    <property type="match status" value="1"/>
</dbReference>
<accession>A0ABC9BXQ6</accession>
<name>A0ABC9BXQ6_9POAL</name>
<organism evidence="2 3">
    <name type="scientific">Urochloa decumbens</name>
    <dbReference type="NCBI Taxonomy" id="240449"/>
    <lineage>
        <taxon>Eukaryota</taxon>
        <taxon>Viridiplantae</taxon>
        <taxon>Streptophyta</taxon>
        <taxon>Embryophyta</taxon>
        <taxon>Tracheophyta</taxon>
        <taxon>Spermatophyta</taxon>
        <taxon>Magnoliopsida</taxon>
        <taxon>Liliopsida</taxon>
        <taxon>Poales</taxon>
        <taxon>Poaceae</taxon>
        <taxon>PACMAD clade</taxon>
        <taxon>Panicoideae</taxon>
        <taxon>Panicodae</taxon>
        <taxon>Paniceae</taxon>
        <taxon>Melinidinae</taxon>
        <taxon>Urochloa</taxon>
    </lineage>
</organism>
<dbReference type="PANTHER" id="PTHR34709:SF61">
    <property type="entry name" value="OS07G0229100 PROTEIN"/>
    <property type="match status" value="1"/>
</dbReference>
<protein>
    <recommendedName>
        <fullName evidence="4">F-box domain-containing protein</fullName>
    </recommendedName>
</protein>
<evidence type="ECO:0000313" key="3">
    <source>
        <dbReference type="Proteomes" id="UP001497457"/>
    </source>
</evidence>
<sequence length="278" mass="30198">MAQGGRGSEIAAKRGKLSSSSDGVAGEDRLSALPDNILVLILLGLGSTARAARTSVLSRRWRHLWAILPELRFYHSPDGHRIREVLATPDPPPPLRWISVTAKDFGPDSLGPWLPEAARRLSGDPVYKNRVPRVDEEVEEEDQAGEKGAVQMPCFENVHSPAHSPASSCSGCIASDSMARVSSVMSYPRSAARACKSSVSVTHHPLGISPSTESVVCLKGLRQLTVIAPALKELKLFRCFTENQPIADISTPQLVSLEWRDSYDPSSVQLAIWDNCNV</sequence>
<dbReference type="Proteomes" id="UP001497457">
    <property type="component" value="Chromosome 27b"/>
</dbReference>
<dbReference type="PANTHER" id="PTHR34709">
    <property type="entry name" value="OS10G0396666 PROTEIN"/>
    <property type="match status" value="1"/>
</dbReference>
<dbReference type="InterPro" id="IPR055312">
    <property type="entry name" value="FBL15-like"/>
</dbReference>
<dbReference type="EMBL" id="OZ075137">
    <property type="protein sequence ID" value="CAL5006627.1"/>
    <property type="molecule type" value="Genomic_DNA"/>
</dbReference>
<evidence type="ECO:0000256" key="1">
    <source>
        <dbReference type="SAM" id="MobiDB-lite"/>
    </source>
</evidence>
<proteinExistence type="predicted"/>
<keyword evidence="3" id="KW-1185">Reference proteome</keyword>
<evidence type="ECO:0008006" key="4">
    <source>
        <dbReference type="Google" id="ProtNLM"/>
    </source>
</evidence>
<feature type="region of interest" description="Disordered" evidence="1">
    <location>
        <begin position="1"/>
        <end position="24"/>
    </location>
</feature>